<dbReference type="InterPro" id="IPR035959">
    <property type="entry name" value="RutC-like_sf"/>
</dbReference>
<dbReference type="eggNOG" id="COG0251">
    <property type="taxonomic scope" value="Bacteria"/>
</dbReference>
<sequence length="112" mass="11704">MTRSLSMANRITRLDPADLPDTSAVGYAQISIAQPGRMAFVSGQVASAEAVAQGFETQAADVTQTAMSALAALDATTDDLVMAPIYVIDFDGARLVTTVAKFKAFCDGATRL</sequence>
<dbReference type="SUPFAM" id="SSF55298">
    <property type="entry name" value="YjgF-like"/>
    <property type="match status" value="1"/>
</dbReference>
<dbReference type="EMBL" id="JALZ01000076">
    <property type="protein sequence ID" value="ETX11190.1"/>
    <property type="molecule type" value="Genomic_DNA"/>
</dbReference>
<dbReference type="AlphaFoldDB" id="X7E5P2"/>
<evidence type="ECO:0000313" key="2">
    <source>
        <dbReference type="Proteomes" id="UP000022447"/>
    </source>
</evidence>
<comment type="caution">
    <text evidence="1">The sequence shown here is derived from an EMBL/GenBank/DDBJ whole genome shotgun (WGS) entry which is preliminary data.</text>
</comment>
<evidence type="ECO:0000313" key="1">
    <source>
        <dbReference type="EMBL" id="ETX11190.1"/>
    </source>
</evidence>
<reference evidence="1 2" key="1">
    <citation type="submission" date="2014-01" db="EMBL/GenBank/DDBJ databases">
        <title>Roseivivax halodurans JCM 10272 Genome Sequencing.</title>
        <authorList>
            <person name="Lai Q."/>
            <person name="Li G."/>
            <person name="Shao Z."/>
        </authorList>
    </citation>
    <scope>NUCLEOTIDE SEQUENCE [LARGE SCALE GENOMIC DNA]</scope>
    <source>
        <strain evidence="1 2">JCM 10272</strain>
    </source>
</reference>
<dbReference type="Pfam" id="PF01042">
    <property type="entry name" value="Ribonuc_L-PSP"/>
    <property type="match status" value="1"/>
</dbReference>
<organism evidence="1 2">
    <name type="scientific">Roseivivax halodurans JCM 10272</name>
    <dbReference type="NCBI Taxonomy" id="1449350"/>
    <lineage>
        <taxon>Bacteria</taxon>
        <taxon>Pseudomonadati</taxon>
        <taxon>Pseudomonadota</taxon>
        <taxon>Alphaproteobacteria</taxon>
        <taxon>Rhodobacterales</taxon>
        <taxon>Roseobacteraceae</taxon>
        <taxon>Roseivivax</taxon>
    </lineage>
</organism>
<dbReference type="STRING" id="1449350.OCH239_20255"/>
<protein>
    <submittedName>
        <fullName evidence="1">Uncharacterized protein</fullName>
    </submittedName>
</protein>
<name>X7E5P2_9RHOB</name>
<keyword evidence="2" id="KW-1185">Reference proteome</keyword>
<dbReference type="CDD" id="cd00448">
    <property type="entry name" value="YjgF_YER057c_UK114_family"/>
    <property type="match status" value="1"/>
</dbReference>
<accession>X7E5P2</accession>
<dbReference type="Proteomes" id="UP000022447">
    <property type="component" value="Unassembled WGS sequence"/>
</dbReference>
<gene>
    <name evidence="1" type="ORF">OCH239_20255</name>
</gene>
<dbReference type="Gene3D" id="3.30.1330.40">
    <property type="entry name" value="RutC-like"/>
    <property type="match status" value="1"/>
</dbReference>
<proteinExistence type="predicted"/>
<dbReference type="InterPro" id="IPR006175">
    <property type="entry name" value="YjgF/YER057c/UK114"/>
</dbReference>